<protein>
    <submittedName>
        <fullName evidence="1">Uncharacterized protein</fullName>
    </submittedName>
</protein>
<gene>
    <name evidence="1" type="ORF">JI435_422100</name>
</gene>
<sequence length="54" mass="5978">MLPSAELGTKHFAEASPPFHSRRRIKVHLPCTMSATKAMQLRIRNFGGSLNDGL</sequence>
<evidence type="ECO:0000313" key="2">
    <source>
        <dbReference type="Proteomes" id="UP000663193"/>
    </source>
</evidence>
<accession>A0A7U2I8L4</accession>
<dbReference type="EMBL" id="CP069040">
    <property type="protein sequence ID" value="QRD05163.1"/>
    <property type="molecule type" value="Genomic_DNA"/>
</dbReference>
<dbReference type="Proteomes" id="UP000663193">
    <property type="component" value="Chromosome 18"/>
</dbReference>
<name>A0A7U2I8L4_PHANO</name>
<organism evidence="1 2">
    <name type="scientific">Phaeosphaeria nodorum (strain SN15 / ATCC MYA-4574 / FGSC 10173)</name>
    <name type="common">Glume blotch fungus</name>
    <name type="synonym">Parastagonospora nodorum</name>
    <dbReference type="NCBI Taxonomy" id="321614"/>
    <lineage>
        <taxon>Eukaryota</taxon>
        <taxon>Fungi</taxon>
        <taxon>Dikarya</taxon>
        <taxon>Ascomycota</taxon>
        <taxon>Pezizomycotina</taxon>
        <taxon>Dothideomycetes</taxon>
        <taxon>Pleosporomycetidae</taxon>
        <taxon>Pleosporales</taxon>
        <taxon>Pleosporineae</taxon>
        <taxon>Phaeosphaeriaceae</taxon>
        <taxon>Parastagonospora</taxon>
    </lineage>
</organism>
<dbReference type="VEuPathDB" id="FungiDB:JI435_422100"/>
<evidence type="ECO:0000313" key="1">
    <source>
        <dbReference type="EMBL" id="QRD05163.1"/>
    </source>
</evidence>
<reference evidence="2" key="1">
    <citation type="journal article" date="2021" name="BMC Genomics">
        <title>Chromosome-level genome assembly and manually-curated proteome of model necrotroph Parastagonospora nodorum Sn15 reveals a genome-wide trove of candidate effector homologs, and redundancy of virulence-related functions within an accessory chromosome.</title>
        <authorList>
            <person name="Bertazzoni S."/>
            <person name="Jones D.A.B."/>
            <person name="Phan H.T."/>
            <person name="Tan K.-C."/>
            <person name="Hane J.K."/>
        </authorList>
    </citation>
    <scope>NUCLEOTIDE SEQUENCE [LARGE SCALE GENOMIC DNA]</scope>
    <source>
        <strain evidence="2">SN15 / ATCC MYA-4574 / FGSC 10173)</strain>
    </source>
</reference>
<dbReference type="AlphaFoldDB" id="A0A7U2I8L4"/>
<keyword evidence="2" id="KW-1185">Reference proteome</keyword>
<proteinExistence type="predicted"/>